<dbReference type="SUPFAM" id="SSF46689">
    <property type="entry name" value="Homeodomain-like"/>
    <property type="match status" value="1"/>
</dbReference>
<evidence type="ECO:0000313" key="14">
    <source>
        <dbReference type="Proteomes" id="UP000557483"/>
    </source>
</evidence>
<evidence type="ECO:0000313" key="8">
    <source>
        <dbReference type="EMBL" id="QLO55122.1"/>
    </source>
</evidence>
<dbReference type="PROSITE" id="PS01081">
    <property type="entry name" value="HTH_TETR_1"/>
    <property type="match status" value="1"/>
</dbReference>
<dbReference type="EMBL" id="CP055315">
    <property type="protein sequence ID" value="QLO55122.1"/>
    <property type="molecule type" value="Genomic_DNA"/>
</dbReference>
<dbReference type="PROSITE" id="PS50977">
    <property type="entry name" value="HTH_TETR_2"/>
    <property type="match status" value="1"/>
</dbReference>
<dbReference type="PANTHER" id="PTHR43479:SF11">
    <property type="entry name" value="ACREF_ENVCD OPERON REPRESSOR-RELATED"/>
    <property type="match status" value="1"/>
</dbReference>
<accession>A0A285BAU6</accession>
<evidence type="ECO:0000256" key="4">
    <source>
        <dbReference type="ARBA" id="ARBA00023163"/>
    </source>
</evidence>
<sequence>MPRRTKEDALKTRQLLIESAIQQFALRGVTSTTLADIADAAGVTRGAVYWHFASKAELFNEMWQQQLPLRDLLQHEFNLKDDQDPLSTLREKFIIGLQYIANNPRQRALMQILYQKCEFSSDMMPEAEIRKRIGFSYPIIGGILQLCIRNGLLPAETNVEVSLIVLHSAFTGIIKNWLVEPGQFDLYRQAPALVDNIMSILCGTTRQLATVSHYNQ</sequence>
<evidence type="ECO:0000256" key="5">
    <source>
        <dbReference type="PROSITE-ProRule" id="PRU00335"/>
    </source>
</evidence>
<keyword evidence="4" id="KW-0804">Transcription</keyword>
<dbReference type="Proteomes" id="UP000254571">
    <property type="component" value="Unassembled WGS sequence"/>
</dbReference>
<evidence type="ECO:0000313" key="12">
    <source>
        <dbReference type="Proteomes" id="UP000254571"/>
    </source>
</evidence>
<dbReference type="Proteomes" id="UP000510937">
    <property type="component" value="Chromosome"/>
</dbReference>
<dbReference type="PRINTS" id="PR00455">
    <property type="entry name" value="HTHTETR"/>
</dbReference>
<dbReference type="EMBL" id="UGMX01000002">
    <property type="protein sequence ID" value="STW04254.1"/>
    <property type="molecule type" value="Genomic_DNA"/>
</dbReference>
<dbReference type="InterPro" id="IPR013572">
    <property type="entry name" value="Tscrpt_reg_MAATS_C"/>
</dbReference>
<evidence type="ECO:0000313" key="7">
    <source>
        <dbReference type="EMBL" id="MBA8124625.1"/>
    </source>
</evidence>
<dbReference type="GO" id="GO:0045892">
    <property type="term" value="P:negative regulation of DNA-templated transcription"/>
    <property type="evidence" value="ECO:0007669"/>
    <property type="project" value="UniProtKB-ARBA"/>
</dbReference>
<gene>
    <name evidence="9" type="primary">envR</name>
    <name evidence="7" type="ORF">HV064_12050</name>
    <name evidence="8" type="ORF">HV234_02345</name>
    <name evidence="9" type="ORF">KOSB73_50146</name>
    <name evidence="10" type="ORF">NCTC9149_00594</name>
</gene>
<evidence type="ECO:0000256" key="2">
    <source>
        <dbReference type="ARBA" id="ARBA00023015"/>
    </source>
</evidence>
<reference evidence="10 12" key="3">
    <citation type="submission" date="2018-06" db="EMBL/GenBank/DDBJ databases">
        <authorList>
            <consortium name="Pathogen Informatics"/>
            <person name="Doyle S."/>
        </authorList>
    </citation>
    <scope>NUCLEOTIDE SEQUENCE [LARGE SCALE GENOMIC DNA]</scope>
    <source>
        <strain evidence="10 12">NCTC9149</strain>
    </source>
</reference>
<feature type="domain" description="HTH tetR-type" evidence="6">
    <location>
        <begin position="10"/>
        <end position="70"/>
    </location>
</feature>
<dbReference type="InterPro" id="IPR009057">
    <property type="entry name" value="Homeodomain-like_sf"/>
</dbReference>
<evidence type="ECO:0000256" key="3">
    <source>
        <dbReference type="ARBA" id="ARBA00023125"/>
    </source>
</evidence>
<keyword evidence="3 5" id="KW-0238">DNA-binding</keyword>
<evidence type="ECO:0000259" key="6">
    <source>
        <dbReference type="PROSITE" id="PS50977"/>
    </source>
</evidence>
<dbReference type="FunFam" id="1.10.357.10:FF:000003">
    <property type="entry name" value="HTH-type transcriptional regulator AcrR"/>
    <property type="match status" value="1"/>
</dbReference>
<dbReference type="EMBL" id="JABXRN010000001">
    <property type="protein sequence ID" value="MBA8124625.1"/>
    <property type="molecule type" value="Genomic_DNA"/>
</dbReference>
<dbReference type="InterPro" id="IPR001647">
    <property type="entry name" value="HTH_TetR"/>
</dbReference>
<reference evidence="13 14" key="4">
    <citation type="submission" date="2020-06" db="EMBL/GenBank/DDBJ databases">
        <title>REHAB project genomes.</title>
        <authorList>
            <person name="Shaw L.P."/>
        </authorList>
    </citation>
    <scope>NUCLEOTIDE SEQUENCE [LARGE SCALE GENOMIC DNA]</scope>
    <source>
        <strain evidence="7 14">RHBSTW-00092</strain>
        <strain evidence="13">RHBSTW-00555</strain>
    </source>
</reference>
<reference evidence="11" key="2">
    <citation type="submission" date="2017-08" db="EMBL/GenBank/DDBJ databases">
        <authorList>
            <person name="Brisse S."/>
        </authorList>
    </citation>
    <scope>NUCLEOTIDE SEQUENCE [LARGE SCALE GENOMIC DNA]</scope>
    <source>
        <strain evidence="11">06D021</strain>
    </source>
</reference>
<dbReference type="Proteomes" id="UP000557483">
    <property type="component" value="Unassembled WGS sequence"/>
</dbReference>
<dbReference type="Pfam" id="PF00440">
    <property type="entry name" value="TetR_N"/>
    <property type="match status" value="1"/>
</dbReference>
<dbReference type="RefSeq" id="WP_049099696.1">
    <property type="nucleotide sequence ID" value="NZ_CABGKM010000030.1"/>
</dbReference>
<protein>
    <submittedName>
        <fullName evidence="7">AcrEF/envCD operon transcriptional regulator</fullName>
    </submittedName>
    <submittedName>
        <fullName evidence="9">DNA-binding transcriptional regulator</fullName>
    </submittedName>
    <submittedName>
        <fullName evidence="10">Transcription repressor of multidrug efflux pump acrAB operon</fullName>
    </submittedName>
</protein>
<dbReference type="EMBL" id="FZTC01000045">
    <property type="protein sequence ID" value="SNU37956.1"/>
    <property type="molecule type" value="Genomic_DNA"/>
</dbReference>
<reference evidence="9" key="1">
    <citation type="submission" date="2017-08" db="EMBL/GenBank/DDBJ databases">
        <authorList>
            <person name="de Groot N.N."/>
        </authorList>
    </citation>
    <scope>NUCLEOTIDE SEQUENCE [LARGE SCALE GENOMIC DNA]</scope>
    <source>
        <strain evidence="9">06D021</strain>
    </source>
</reference>
<evidence type="ECO:0000256" key="1">
    <source>
        <dbReference type="ARBA" id="ARBA00022491"/>
    </source>
</evidence>
<evidence type="ECO:0000313" key="9">
    <source>
        <dbReference type="EMBL" id="SNU37956.1"/>
    </source>
</evidence>
<dbReference type="Pfam" id="PF08361">
    <property type="entry name" value="TetR_C_2"/>
    <property type="match status" value="1"/>
</dbReference>
<dbReference type="SUPFAM" id="SSF48498">
    <property type="entry name" value="Tetracyclin repressor-like, C-terminal domain"/>
    <property type="match status" value="1"/>
</dbReference>
<dbReference type="InterPro" id="IPR050624">
    <property type="entry name" value="HTH-type_Tx_Regulator"/>
</dbReference>
<keyword evidence="2" id="KW-0805">Transcription regulation</keyword>
<feature type="DNA-binding region" description="H-T-H motif" evidence="5">
    <location>
        <begin position="33"/>
        <end position="52"/>
    </location>
</feature>
<evidence type="ECO:0000313" key="13">
    <source>
        <dbReference type="Proteomes" id="UP000510937"/>
    </source>
</evidence>
<reference evidence="8" key="5">
    <citation type="journal article" date="2021" name="Microb. Genom.">
        <title>A genomic epidemiological study shows that prevalence of antimicrobial resistance in Enterobacterales is associated with the livestock host, as well as antimicrobial usage.</title>
        <authorList>
            <person name="AbuOun M."/>
            <person name="Jones H."/>
            <person name="Stubberfield E."/>
            <person name="Gilson D."/>
            <person name="Shaw L.P."/>
            <person name="Hubbard A.T.M."/>
            <person name="Chau K.K."/>
            <person name="Sebra R."/>
            <person name="Peto T.E.A."/>
            <person name="Crook D.W."/>
            <person name="Read D.S."/>
            <person name="Gweon H.S."/>
            <person name="Walker A.S."/>
            <person name="Stoesser N."/>
            <person name="Smith R.P."/>
            <person name="Anjum M.F."/>
            <person name="On Behalf Of The Rehab Consortium."/>
        </authorList>
    </citation>
    <scope>NUCLEOTIDE SEQUENCE</scope>
    <source>
        <strain evidence="8">RHBSTW-00555</strain>
    </source>
</reference>
<dbReference type="NCBIfam" id="NF007430">
    <property type="entry name" value="PRK09975.1"/>
    <property type="match status" value="1"/>
</dbReference>
<dbReference type="AlphaFoldDB" id="A0A285BAU6"/>
<evidence type="ECO:0000313" key="11">
    <source>
        <dbReference type="Proteomes" id="UP000220639"/>
    </source>
</evidence>
<proteinExistence type="predicted"/>
<dbReference type="PANTHER" id="PTHR43479">
    <property type="entry name" value="ACREF/ENVCD OPERON REPRESSOR-RELATED"/>
    <property type="match status" value="1"/>
</dbReference>
<name>A0A285BAU6_9ENTR</name>
<dbReference type="GO" id="GO:0003700">
    <property type="term" value="F:DNA-binding transcription factor activity"/>
    <property type="evidence" value="ECO:0007669"/>
    <property type="project" value="UniProtKB-ARBA"/>
</dbReference>
<dbReference type="Proteomes" id="UP000220639">
    <property type="component" value="Unassembled WGS sequence"/>
</dbReference>
<dbReference type="GO" id="GO:0009410">
    <property type="term" value="P:response to xenobiotic stimulus"/>
    <property type="evidence" value="ECO:0007669"/>
    <property type="project" value="UniProtKB-ARBA"/>
</dbReference>
<organism evidence="9 11">
    <name type="scientific">Klebsiella grimontii</name>
    <dbReference type="NCBI Taxonomy" id="2058152"/>
    <lineage>
        <taxon>Bacteria</taxon>
        <taxon>Pseudomonadati</taxon>
        <taxon>Pseudomonadota</taxon>
        <taxon>Gammaproteobacteria</taxon>
        <taxon>Enterobacterales</taxon>
        <taxon>Enterobacteriaceae</taxon>
        <taxon>Klebsiella/Raoultella group</taxon>
        <taxon>Klebsiella</taxon>
    </lineage>
</organism>
<evidence type="ECO:0000313" key="10">
    <source>
        <dbReference type="EMBL" id="STW04254.1"/>
    </source>
</evidence>
<dbReference type="InterPro" id="IPR036271">
    <property type="entry name" value="Tet_transcr_reg_TetR-rel_C_sf"/>
</dbReference>
<keyword evidence="1" id="KW-0678">Repressor</keyword>
<dbReference type="GO" id="GO:0003677">
    <property type="term" value="F:DNA binding"/>
    <property type="evidence" value="ECO:0007669"/>
    <property type="project" value="UniProtKB-UniRule"/>
</dbReference>
<dbReference type="InterPro" id="IPR023772">
    <property type="entry name" value="DNA-bd_HTH_TetR-type_CS"/>
</dbReference>
<dbReference type="Gene3D" id="1.10.357.10">
    <property type="entry name" value="Tetracycline Repressor, domain 2"/>
    <property type="match status" value="1"/>
</dbReference>